<dbReference type="Proteomes" id="UP000620133">
    <property type="component" value="Chromosome"/>
</dbReference>
<evidence type="ECO:0000256" key="19">
    <source>
        <dbReference type="PIRSR" id="PIRSR000732-2"/>
    </source>
</evidence>
<dbReference type="Pfam" id="PF00391">
    <property type="entry name" value="PEP-utilizers"/>
    <property type="match status" value="1"/>
</dbReference>
<keyword evidence="13 17" id="KW-0479">Metal-binding</keyword>
<feature type="binding site" evidence="19">
    <location>
        <position position="334"/>
    </location>
    <ligand>
        <name>phosphoenolpyruvate</name>
        <dbReference type="ChEBI" id="CHEBI:58702"/>
    </ligand>
</feature>
<dbReference type="EC" id="2.7.3.9" evidence="6 17"/>
<comment type="function">
    <text evidence="3 17">General (non sugar-specific) component of the phosphoenolpyruvate-dependent sugar phosphotransferase system (sugar PTS). This major carbohydrate active-transport system catalyzes the phosphorylation of incoming sugar substrates concomitantly with their translocation across the cell membrane. Enzyme I transfers the phosphoryl group from phosphoenolpyruvate (PEP) to the phosphoryl carrier protein (HPr).</text>
</comment>
<comment type="similarity">
    <text evidence="5 17">Belongs to the PEP-utilizing enzyme family.</text>
</comment>
<proteinExistence type="inferred from homology"/>
<evidence type="ECO:0000256" key="12">
    <source>
        <dbReference type="ARBA" id="ARBA00022683"/>
    </source>
</evidence>
<dbReference type="PANTHER" id="PTHR46244">
    <property type="entry name" value="PHOSPHOENOLPYRUVATE-PROTEIN PHOSPHOTRANSFERASE"/>
    <property type="match status" value="1"/>
</dbReference>
<keyword evidence="26" id="KW-1185">Reference proteome</keyword>
<evidence type="ECO:0000256" key="9">
    <source>
        <dbReference type="ARBA" id="ARBA00022490"/>
    </source>
</evidence>
<dbReference type="Pfam" id="PF05524">
    <property type="entry name" value="PEP-utilisers_N"/>
    <property type="match status" value="1"/>
</dbReference>
<dbReference type="EMBL" id="AP024412">
    <property type="protein sequence ID" value="BCR35689.1"/>
    <property type="molecule type" value="Genomic_DNA"/>
</dbReference>
<dbReference type="SUPFAM" id="SSF51621">
    <property type="entry name" value="Phosphoenolpyruvate/pyruvate domain"/>
    <property type="match status" value="1"/>
</dbReference>
<keyword evidence="9 17" id="KW-0963">Cytoplasm</keyword>
<keyword evidence="11 17" id="KW-0808">Transferase</keyword>
<keyword evidence="8 17" id="KW-0813">Transport</keyword>
<evidence type="ECO:0000256" key="3">
    <source>
        <dbReference type="ARBA" id="ARBA00002728"/>
    </source>
</evidence>
<dbReference type="InterPro" id="IPR008279">
    <property type="entry name" value="PEP-util_enz_mobile_dom"/>
</dbReference>
<evidence type="ECO:0000256" key="16">
    <source>
        <dbReference type="ARBA" id="ARBA00033235"/>
    </source>
</evidence>
<feature type="domain" description="PEP-utilising enzyme C-terminal" evidence="23">
    <location>
        <begin position="254"/>
        <end position="541"/>
    </location>
</feature>
<keyword evidence="14 17" id="KW-0418">Kinase</keyword>
<dbReference type="SUPFAM" id="SSF47831">
    <property type="entry name" value="Enzyme I of the PEP:sugar phosphotransferase system HPr-binding (sub)domain"/>
    <property type="match status" value="1"/>
</dbReference>
<keyword evidence="21" id="KW-0175">Coiled coil</keyword>
<feature type="binding site" evidence="19">
    <location>
        <begin position="456"/>
        <end position="457"/>
    </location>
    <ligand>
        <name>phosphoenolpyruvate</name>
        <dbReference type="ChEBI" id="CHEBI:58702"/>
    </ligand>
</feature>
<dbReference type="AlphaFoldDB" id="A0A7U9TGI3"/>
<evidence type="ECO:0000256" key="13">
    <source>
        <dbReference type="ARBA" id="ARBA00022723"/>
    </source>
</evidence>
<evidence type="ECO:0000256" key="10">
    <source>
        <dbReference type="ARBA" id="ARBA00022597"/>
    </source>
</evidence>
<evidence type="ECO:0000256" key="17">
    <source>
        <dbReference type="PIRNR" id="PIRNR000732"/>
    </source>
</evidence>
<dbReference type="InterPro" id="IPR040442">
    <property type="entry name" value="Pyrv_kinase-like_dom_sf"/>
</dbReference>
<reference evidence="25" key="1">
    <citation type="submission" date="2021-01" db="EMBL/GenBank/DDBJ databases">
        <title>Draft genome sequence of Acholeplasmataceae bacterium strain Mahy22.</title>
        <authorList>
            <person name="Watanabe M."/>
            <person name="Kojima H."/>
            <person name="Fukui M."/>
        </authorList>
    </citation>
    <scope>NUCLEOTIDE SEQUENCE</scope>
    <source>
        <strain evidence="25">Mahy22</strain>
    </source>
</reference>
<keyword evidence="10 17" id="KW-0762">Sugar transport</keyword>
<dbReference type="InterPro" id="IPR000121">
    <property type="entry name" value="PEP_util_C"/>
</dbReference>
<evidence type="ECO:0000256" key="5">
    <source>
        <dbReference type="ARBA" id="ARBA00007837"/>
    </source>
</evidence>
<comment type="catalytic activity">
    <reaction evidence="1 17">
        <text>L-histidyl-[protein] + phosphoenolpyruvate = N(pros)-phospho-L-histidyl-[protein] + pyruvate</text>
        <dbReference type="Rhea" id="RHEA:23880"/>
        <dbReference type="Rhea" id="RHEA-COMP:9745"/>
        <dbReference type="Rhea" id="RHEA-COMP:9746"/>
        <dbReference type="ChEBI" id="CHEBI:15361"/>
        <dbReference type="ChEBI" id="CHEBI:29979"/>
        <dbReference type="ChEBI" id="CHEBI:58702"/>
        <dbReference type="ChEBI" id="CHEBI:64837"/>
        <dbReference type="EC" id="2.7.3.9"/>
    </reaction>
</comment>
<evidence type="ECO:0000259" key="23">
    <source>
        <dbReference type="Pfam" id="PF02896"/>
    </source>
</evidence>
<comment type="subcellular location">
    <subcellularLocation>
        <location evidence="4 17">Cytoplasm</location>
    </subcellularLocation>
</comment>
<dbReference type="InterPro" id="IPR036637">
    <property type="entry name" value="Phosphohistidine_dom_sf"/>
</dbReference>
<feature type="coiled-coil region" evidence="21">
    <location>
        <begin position="22"/>
        <end position="67"/>
    </location>
</feature>
<dbReference type="InterPro" id="IPR008731">
    <property type="entry name" value="PTS_EIN"/>
</dbReference>
<dbReference type="InterPro" id="IPR024692">
    <property type="entry name" value="PTS_EI"/>
</dbReference>
<evidence type="ECO:0000256" key="2">
    <source>
        <dbReference type="ARBA" id="ARBA00001946"/>
    </source>
</evidence>
<dbReference type="Gene3D" id="1.10.274.10">
    <property type="entry name" value="PtsI, HPr-binding domain"/>
    <property type="match status" value="1"/>
</dbReference>
<feature type="domain" description="Phosphotransferase system enzyme I N-terminal" evidence="24">
    <location>
        <begin position="6"/>
        <end position="128"/>
    </location>
</feature>
<gene>
    <name evidence="25" type="primary">ptsI_2</name>
    <name evidence="25" type="ORF">MPAN_005820</name>
</gene>
<dbReference type="Gene3D" id="3.20.20.60">
    <property type="entry name" value="Phosphoenolpyruvate-binding domains"/>
    <property type="match status" value="1"/>
</dbReference>
<dbReference type="SUPFAM" id="SSF52009">
    <property type="entry name" value="Phosphohistidine domain"/>
    <property type="match status" value="1"/>
</dbReference>
<feature type="binding site" evidence="19">
    <location>
        <position position="298"/>
    </location>
    <ligand>
        <name>phosphoenolpyruvate</name>
        <dbReference type="ChEBI" id="CHEBI:58702"/>
    </ligand>
</feature>
<dbReference type="RefSeq" id="WP_176238530.1">
    <property type="nucleotide sequence ID" value="NZ_AP024412.1"/>
</dbReference>
<dbReference type="GO" id="GO:0005737">
    <property type="term" value="C:cytoplasm"/>
    <property type="evidence" value="ECO:0007669"/>
    <property type="project" value="UniProtKB-SubCell"/>
</dbReference>
<keyword evidence="12 17" id="KW-0598">Phosphotransferase system</keyword>
<sequence length="579" mass="65737">MKTLDKGQNVSLGIGIGKAYIYKRYESKVDEAYIEAEDAKKTFERYLEVKANAMEEIKKIYDFLEAQKDEKAKIFRAHLDIVDDVAIDDEISSNIKDMHYDCGYAIDTVYDMFIEMLSQVEDELIRERVADLKDVKLRLLRILDGVKESNLALLEEDSIVIANDLYPSDTATIDRFHVKGIVTEVGGKTSHTAIIAKSYEIPAILGVSQAMQIIKHDDMIILDATTNQIIINPDEKLLNTYKVKQKEALEAKEKIKAYLDKDSITKDGVKVELGLNIGSASEEELSFEPYVDGVGLFRTEFLYMESDTMPSEEKQFRVYKKTLTKFGKKPVILRTLDIGGDKTLKYMELPKEDNPFLGKRAIRLCFDHMEMFKTQLRAALRASVYGNLWVMFPMVGSVDDILRLREIFNEVKKELDEKNIAYKDDVKFGVMIEIPALIIISDIVSQIVDFASIGTNDLTQYLTAVDRMNPDIASYYQNYAPSIFRTMKMAADYFNKANKPLSVCGELGGDLIGAPLLIGMGIKKLSMNQASIAPIKQMIGQYTLEELKTMADKALNMHQEKDIKKYVLEEHKKKGVNHV</sequence>
<evidence type="ECO:0000256" key="15">
    <source>
        <dbReference type="ARBA" id="ARBA00022842"/>
    </source>
</evidence>
<evidence type="ECO:0000256" key="4">
    <source>
        <dbReference type="ARBA" id="ARBA00004496"/>
    </source>
</evidence>
<dbReference type="Pfam" id="PF02896">
    <property type="entry name" value="PEP-utilizers_C"/>
    <property type="match status" value="1"/>
</dbReference>
<feature type="active site" description="Tele-phosphohistidine intermediate" evidence="18">
    <location>
        <position position="191"/>
    </location>
</feature>
<dbReference type="InterPro" id="IPR015813">
    <property type="entry name" value="Pyrv/PenolPyrv_kinase-like_dom"/>
</dbReference>
<evidence type="ECO:0000256" key="11">
    <source>
        <dbReference type="ARBA" id="ARBA00022679"/>
    </source>
</evidence>
<organism evidence="25 26">
    <name type="scientific">Mariniplasma anaerobium</name>
    <dbReference type="NCBI Taxonomy" id="2735436"/>
    <lineage>
        <taxon>Bacteria</taxon>
        <taxon>Bacillati</taxon>
        <taxon>Mycoplasmatota</taxon>
        <taxon>Mollicutes</taxon>
        <taxon>Acholeplasmatales</taxon>
        <taxon>Acholeplasmataceae</taxon>
        <taxon>Mariniplasma</taxon>
    </lineage>
</organism>
<dbReference type="Gene3D" id="3.50.30.10">
    <property type="entry name" value="Phosphohistidine domain"/>
    <property type="match status" value="1"/>
</dbReference>
<feature type="binding site" evidence="19">
    <location>
        <position position="467"/>
    </location>
    <ligand>
        <name>phosphoenolpyruvate</name>
        <dbReference type="ChEBI" id="CHEBI:58702"/>
    </ligand>
</feature>
<protein>
    <recommendedName>
        <fullName evidence="7 17">Phosphoenolpyruvate-protein phosphotransferase</fullName>
        <ecNumber evidence="6 17">2.7.3.9</ecNumber>
    </recommendedName>
    <alternativeName>
        <fullName evidence="16 17">Phosphotransferase system, enzyme I</fullName>
    </alternativeName>
</protein>
<dbReference type="PRINTS" id="PR01736">
    <property type="entry name" value="PHPHTRNFRASE"/>
</dbReference>
<keyword evidence="15 17" id="KW-0460">Magnesium</keyword>
<evidence type="ECO:0000256" key="14">
    <source>
        <dbReference type="ARBA" id="ARBA00022777"/>
    </source>
</evidence>
<dbReference type="GO" id="GO:0046872">
    <property type="term" value="F:metal ion binding"/>
    <property type="evidence" value="ECO:0007669"/>
    <property type="project" value="UniProtKB-KW"/>
</dbReference>
<dbReference type="GO" id="GO:0016301">
    <property type="term" value="F:kinase activity"/>
    <property type="evidence" value="ECO:0007669"/>
    <property type="project" value="UniProtKB-KW"/>
</dbReference>
<dbReference type="PIRSF" id="PIRSF000732">
    <property type="entry name" value="PTS_enzyme_I"/>
    <property type="match status" value="1"/>
</dbReference>
<dbReference type="PANTHER" id="PTHR46244:SF3">
    <property type="entry name" value="PHOSPHOENOLPYRUVATE-PROTEIN PHOSPHOTRANSFERASE"/>
    <property type="match status" value="1"/>
</dbReference>
<dbReference type="GO" id="GO:0008965">
    <property type="term" value="F:phosphoenolpyruvate-protein phosphotransferase activity"/>
    <property type="evidence" value="ECO:0007669"/>
    <property type="project" value="UniProtKB-EC"/>
</dbReference>
<dbReference type="InterPro" id="IPR036618">
    <property type="entry name" value="PtsI_HPr-bd_sf"/>
</dbReference>
<comment type="cofactor">
    <cofactor evidence="2 17 20">
        <name>Mg(2+)</name>
        <dbReference type="ChEBI" id="CHEBI:18420"/>
    </cofactor>
</comment>
<dbReference type="KEGG" id="manr:MPAN_005820"/>
<evidence type="ECO:0000259" key="22">
    <source>
        <dbReference type="Pfam" id="PF00391"/>
    </source>
</evidence>
<evidence type="ECO:0000256" key="7">
    <source>
        <dbReference type="ARBA" id="ARBA00016544"/>
    </source>
</evidence>
<dbReference type="GO" id="GO:0009401">
    <property type="term" value="P:phosphoenolpyruvate-dependent sugar phosphotransferase system"/>
    <property type="evidence" value="ECO:0007669"/>
    <property type="project" value="UniProtKB-KW"/>
</dbReference>
<feature type="binding site" evidence="20">
    <location>
        <position position="457"/>
    </location>
    <ligand>
        <name>Mg(2+)</name>
        <dbReference type="ChEBI" id="CHEBI:18420"/>
    </ligand>
</feature>
<evidence type="ECO:0000256" key="21">
    <source>
        <dbReference type="SAM" id="Coils"/>
    </source>
</evidence>
<evidence type="ECO:0000256" key="8">
    <source>
        <dbReference type="ARBA" id="ARBA00022448"/>
    </source>
</evidence>
<feature type="binding site" evidence="20">
    <location>
        <position position="433"/>
    </location>
    <ligand>
        <name>Mg(2+)</name>
        <dbReference type="ChEBI" id="CHEBI:18420"/>
    </ligand>
</feature>
<evidence type="ECO:0000313" key="25">
    <source>
        <dbReference type="EMBL" id="BCR35689.1"/>
    </source>
</evidence>
<evidence type="ECO:0000256" key="18">
    <source>
        <dbReference type="PIRSR" id="PIRSR000732-1"/>
    </source>
</evidence>
<dbReference type="NCBIfam" id="TIGR01417">
    <property type="entry name" value="PTS_I_fam"/>
    <property type="match status" value="1"/>
</dbReference>
<dbReference type="InterPro" id="IPR050499">
    <property type="entry name" value="PEP-utilizing_PTS_enzyme"/>
</dbReference>
<evidence type="ECO:0000256" key="6">
    <source>
        <dbReference type="ARBA" id="ARBA00012232"/>
    </source>
</evidence>
<evidence type="ECO:0000259" key="24">
    <source>
        <dbReference type="Pfam" id="PF05524"/>
    </source>
</evidence>
<evidence type="ECO:0000256" key="1">
    <source>
        <dbReference type="ARBA" id="ARBA00000683"/>
    </source>
</evidence>
<feature type="domain" description="PEP-utilising enzyme mobile" evidence="22">
    <location>
        <begin position="155"/>
        <end position="226"/>
    </location>
</feature>
<evidence type="ECO:0000313" key="26">
    <source>
        <dbReference type="Proteomes" id="UP000620133"/>
    </source>
</evidence>
<accession>A0A7U9TGI3</accession>
<feature type="active site" description="Proton donor" evidence="18">
    <location>
        <position position="504"/>
    </location>
</feature>
<name>A0A7U9TGI3_9MOLU</name>
<dbReference type="InterPro" id="IPR006318">
    <property type="entry name" value="PTS_EI-like"/>
</dbReference>
<evidence type="ECO:0000256" key="20">
    <source>
        <dbReference type="PIRSR" id="PIRSR000732-3"/>
    </source>
</evidence>